<accession>A0ABT4I778</accession>
<evidence type="ECO:0000313" key="2">
    <source>
        <dbReference type="Proteomes" id="UP001072034"/>
    </source>
</evidence>
<name>A0ABT4I778_9ACTO</name>
<reference evidence="1" key="1">
    <citation type="submission" date="2022-10" db="EMBL/GenBank/DDBJ databases">
        <title>Genome sequence of Actinomyces israelii ATCC 10048.</title>
        <authorList>
            <person name="Watt R.M."/>
            <person name="Tong W.M."/>
        </authorList>
    </citation>
    <scope>NUCLEOTIDE SEQUENCE</scope>
    <source>
        <strain evidence="1">ATCC 10048</strain>
    </source>
</reference>
<dbReference type="EMBL" id="JAPTMY010000005">
    <property type="protein sequence ID" value="MCZ0857142.1"/>
    <property type="molecule type" value="Genomic_DNA"/>
</dbReference>
<dbReference type="Proteomes" id="UP001072034">
    <property type="component" value="Unassembled WGS sequence"/>
</dbReference>
<comment type="caution">
    <text evidence="1">The sequence shown here is derived from an EMBL/GenBank/DDBJ whole genome shotgun (WGS) entry which is preliminary data.</text>
</comment>
<protein>
    <submittedName>
        <fullName evidence="1">DUF3000 domain-containing protein</fullName>
    </submittedName>
</protein>
<proteinExistence type="predicted"/>
<dbReference type="InterPro" id="IPR021555">
    <property type="entry name" value="DUF3000"/>
</dbReference>
<gene>
    <name evidence="1" type="ORF">OHJ16_03665</name>
</gene>
<evidence type="ECO:0000313" key="1">
    <source>
        <dbReference type="EMBL" id="MCZ0857142.1"/>
    </source>
</evidence>
<sequence>MTESSPTGSPHVPKPAVPDRFAEALLSMRHAFRPRGLVLDEAPAPRKLAPYSAALSAETVETCSGAPLASGKFVVLHDPAGQEAWDGDFRLVVMARSRLDEEVGTDPLLGSAAWSWLTDALDGAGAGYRALVGTVTRVLSETFGGLELSDSCAHAEIRASWSPTTPDLTPHLEAWYELIHVAAGHEPEIATPIELASVVR</sequence>
<dbReference type="RefSeq" id="WP_043561962.1">
    <property type="nucleotide sequence ID" value="NZ_CAJPNG010000017.1"/>
</dbReference>
<organism evidence="1 2">
    <name type="scientific">Actinomyces israelii</name>
    <dbReference type="NCBI Taxonomy" id="1659"/>
    <lineage>
        <taxon>Bacteria</taxon>
        <taxon>Bacillati</taxon>
        <taxon>Actinomycetota</taxon>
        <taxon>Actinomycetes</taxon>
        <taxon>Actinomycetales</taxon>
        <taxon>Actinomycetaceae</taxon>
        <taxon>Actinomyces</taxon>
    </lineage>
</organism>
<dbReference type="Pfam" id="PF11452">
    <property type="entry name" value="DUF3000"/>
    <property type="match status" value="1"/>
</dbReference>
<keyword evidence="2" id="KW-1185">Reference proteome</keyword>